<dbReference type="EMBL" id="BAAFSF010000001">
    <property type="protein sequence ID" value="GAB1251638.1"/>
    <property type="molecule type" value="Genomic_DNA"/>
</dbReference>
<dbReference type="PROSITE" id="PS51790">
    <property type="entry name" value="MSRB"/>
    <property type="match status" value="1"/>
</dbReference>
<comment type="similarity">
    <text evidence="1">In the C-terminal section; belongs to the MsrB Met sulfoxide reductase family.</text>
</comment>
<dbReference type="NCBIfam" id="TIGR00357">
    <property type="entry name" value="peptide-methionine (R)-S-oxide reductase MsrB"/>
    <property type="match status" value="1"/>
</dbReference>
<dbReference type="Pfam" id="PF01641">
    <property type="entry name" value="SelR"/>
    <property type="match status" value="1"/>
</dbReference>
<protein>
    <recommendedName>
        <fullName evidence="9 10">Multifunctional fusion protein</fullName>
    </recommendedName>
    <domain>
        <recommendedName>
            <fullName evidence="10">Peptide methionine sulfoxide reductase MsrA</fullName>
            <shortName evidence="10">Protein-methionine-S-oxide reductase</shortName>
            <ecNumber evidence="10">1.8.4.11</ecNumber>
        </recommendedName>
        <alternativeName>
            <fullName evidence="10">Peptide-methionine (S)-S-oxide reductase</fullName>
            <shortName evidence="10">Peptide Met(O) reductase</shortName>
        </alternativeName>
    </domain>
    <domain>
        <recommendedName>
            <fullName evidence="9">Peptide methionine sulfoxide reductase MsrB</fullName>
            <ecNumber evidence="9">1.8.4.12</ecNumber>
        </recommendedName>
        <alternativeName>
            <fullName evidence="9">Peptide-methionine (R)-S-oxide reductase</fullName>
        </alternativeName>
    </domain>
</protein>
<keyword evidence="3 9" id="KW-0560">Oxidoreductase</keyword>
<dbReference type="InterPro" id="IPR002569">
    <property type="entry name" value="Met_Sox_Rdtase_MsrA_dom"/>
</dbReference>
<keyword evidence="13" id="KW-1185">Reference proteome</keyword>
<dbReference type="EC" id="1.8.4.11" evidence="10"/>
<evidence type="ECO:0000256" key="9">
    <source>
        <dbReference type="HAMAP-Rule" id="MF_01400"/>
    </source>
</evidence>
<reference evidence="12 13" key="1">
    <citation type="journal article" date="2025" name="Int. J. Syst. Evol. Microbiol.">
        <title>Desulfovibrio falkowii sp. nov., Porphyromonas miyakawae sp. nov., Mediterraneibacter flintii sp. nov. and Owariibacterium komagatae gen. nov., sp. nov., isolated from human faeces.</title>
        <authorList>
            <person name="Hamaguchi T."/>
            <person name="Ohara M."/>
            <person name="Hisatomi A."/>
            <person name="Sekiguchi K."/>
            <person name="Takeda J.I."/>
            <person name="Ueyama J."/>
            <person name="Ito M."/>
            <person name="Nishiwaki H."/>
            <person name="Ogi T."/>
            <person name="Hirayama M."/>
            <person name="Ohkuma M."/>
            <person name="Sakamoto M."/>
            <person name="Ohno K."/>
        </authorList>
    </citation>
    <scope>NUCLEOTIDE SEQUENCE [LARGE SCALE GENOMIC DNA]</scope>
    <source>
        <strain evidence="12 13">13CB11C</strain>
    </source>
</reference>
<evidence type="ECO:0000256" key="5">
    <source>
        <dbReference type="ARBA" id="ARBA00024679"/>
    </source>
</evidence>
<evidence type="ECO:0000256" key="8">
    <source>
        <dbReference type="ARBA" id="ARBA00048782"/>
    </source>
</evidence>
<evidence type="ECO:0000313" key="12">
    <source>
        <dbReference type="EMBL" id="GAB1251638.1"/>
    </source>
</evidence>
<evidence type="ECO:0000256" key="6">
    <source>
        <dbReference type="ARBA" id="ARBA00047806"/>
    </source>
</evidence>
<feature type="active site" evidence="10">
    <location>
        <position position="14"/>
    </location>
</feature>
<dbReference type="InterPro" id="IPR011057">
    <property type="entry name" value="Mss4-like_sf"/>
</dbReference>
<evidence type="ECO:0000313" key="13">
    <source>
        <dbReference type="Proteomes" id="UP001628220"/>
    </source>
</evidence>
<comment type="catalytic activity">
    <reaction evidence="7 9">
        <text>L-methionyl-[protein] + [thioredoxin]-disulfide + H2O = L-methionyl-(R)-S-oxide-[protein] + [thioredoxin]-dithiol</text>
        <dbReference type="Rhea" id="RHEA:24164"/>
        <dbReference type="Rhea" id="RHEA-COMP:10698"/>
        <dbReference type="Rhea" id="RHEA-COMP:10700"/>
        <dbReference type="Rhea" id="RHEA-COMP:12313"/>
        <dbReference type="Rhea" id="RHEA-COMP:12314"/>
        <dbReference type="ChEBI" id="CHEBI:15377"/>
        <dbReference type="ChEBI" id="CHEBI:16044"/>
        <dbReference type="ChEBI" id="CHEBI:29950"/>
        <dbReference type="ChEBI" id="CHEBI:45764"/>
        <dbReference type="ChEBI" id="CHEBI:50058"/>
        <dbReference type="EC" id="1.8.4.12"/>
    </reaction>
</comment>
<dbReference type="EC" id="1.8.4.12" evidence="9"/>
<dbReference type="InterPro" id="IPR036509">
    <property type="entry name" value="Met_Sox_Rdtase_MsrA_sf"/>
</dbReference>
<dbReference type="Pfam" id="PF01625">
    <property type="entry name" value="PMSR"/>
    <property type="match status" value="1"/>
</dbReference>
<dbReference type="NCBIfam" id="TIGR00401">
    <property type="entry name" value="msrA"/>
    <property type="match status" value="1"/>
</dbReference>
<dbReference type="Proteomes" id="UP001628220">
    <property type="component" value="Unassembled WGS sequence"/>
</dbReference>
<accession>A0ABQ0E1T6</accession>
<evidence type="ECO:0000256" key="10">
    <source>
        <dbReference type="HAMAP-Rule" id="MF_01401"/>
    </source>
</evidence>
<evidence type="ECO:0000256" key="1">
    <source>
        <dbReference type="ARBA" id="ARBA00008076"/>
    </source>
</evidence>
<dbReference type="PANTHER" id="PTHR10173">
    <property type="entry name" value="METHIONINE SULFOXIDE REDUCTASE"/>
    <property type="match status" value="1"/>
</dbReference>
<comment type="similarity">
    <text evidence="9">Belongs to the MsrB Met sulfoxide reductase family.</text>
</comment>
<dbReference type="InterPro" id="IPR002579">
    <property type="entry name" value="Met_Sox_Rdtase_MsrB_dom"/>
</dbReference>
<dbReference type="HAMAP" id="MF_01400">
    <property type="entry name" value="MsrB"/>
    <property type="match status" value="1"/>
</dbReference>
<evidence type="ECO:0000256" key="3">
    <source>
        <dbReference type="ARBA" id="ARBA00023002"/>
    </source>
</evidence>
<dbReference type="HAMAP" id="MF_01401">
    <property type="entry name" value="MsrA"/>
    <property type="match status" value="1"/>
</dbReference>
<evidence type="ECO:0000256" key="2">
    <source>
        <dbReference type="ARBA" id="ARBA00011017"/>
    </source>
</evidence>
<evidence type="ECO:0000256" key="4">
    <source>
        <dbReference type="ARBA" id="ARBA00023268"/>
    </source>
</evidence>
<dbReference type="Gene3D" id="2.170.150.20">
    <property type="entry name" value="Peptide methionine sulfoxide reductase"/>
    <property type="match status" value="1"/>
</dbReference>
<comment type="similarity">
    <text evidence="2">In the N-terminal section; belongs to the MsrA Met sulfoxide reductase family.</text>
</comment>
<dbReference type="PANTHER" id="PTHR10173:SF59">
    <property type="entry name" value="PEPTIDE METHIONINE SULFOXIDE REDUCTASE MSRA_MSRB"/>
    <property type="match status" value="1"/>
</dbReference>
<name>A0ABQ0E1T6_9PORP</name>
<comment type="caution">
    <text evidence="12">The sequence shown here is derived from an EMBL/GenBank/DDBJ whole genome shotgun (WGS) entry which is preliminary data.</text>
</comment>
<comment type="function">
    <text evidence="5 10">Has an important function as a repair enzyme for proteins that have been inactivated by oxidation. Catalyzes the reversible oxidation-reduction of methionine sulfoxide in proteins to methionine.</text>
</comment>
<evidence type="ECO:0000259" key="11">
    <source>
        <dbReference type="PROSITE" id="PS51790"/>
    </source>
</evidence>
<comment type="caution">
    <text evidence="9">Lacks conserved residue(s) required for the propagation of feature annotation.</text>
</comment>
<organism evidence="12 13">
    <name type="scientific">Porphyromonas miyakawae</name>
    <dbReference type="NCBI Taxonomy" id="3137470"/>
    <lineage>
        <taxon>Bacteria</taxon>
        <taxon>Pseudomonadati</taxon>
        <taxon>Bacteroidota</taxon>
        <taxon>Bacteroidia</taxon>
        <taxon>Bacteroidales</taxon>
        <taxon>Porphyromonadaceae</taxon>
        <taxon>Porphyromonas</taxon>
    </lineage>
</organism>
<gene>
    <name evidence="10" type="primary">msrA</name>
    <name evidence="9" type="synonym">msrB</name>
    <name evidence="12" type="ORF">Tsumi_07420</name>
</gene>
<keyword evidence="4" id="KW-0511">Multifunctional enzyme</keyword>
<comment type="catalytic activity">
    <reaction evidence="6 10">
        <text>L-methionyl-[protein] + [thioredoxin]-disulfide + H2O = L-methionyl-(S)-S-oxide-[protein] + [thioredoxin]-dithiol</text>
        <dbReference type="Rhea" id="RHEA:14217"/>
        <dbReference type="Rhea" id="RHEA-COMP:10698"/>
        <dbReference type="Rhea" id="RHEA-COMP:10700"/>
        <dbReference type="Rhea" id="RHEA-COMP:12313"/>
        <dbReference type="Rhea" id="RHEA-COMP:12315"/>
        <dbReference type="ChEBI" id="CHEBI:15377"/>
        <dbReference type="ChEBI" id="CHEBI:16044"/>
        <dbReference type="ChEBI" id="CHEBI:29950"/>
        <dbReference type="ChEBI" id="CHEBI:44120"/>
        <dbReference type="ChEBI" id="CHEBI:50058"/>
        <dbReference type="EC" id="1.8.4.11"/>
    </reaction>
</comment>
<feature type="active site" description="Nucleophile" evidence="9">
    <location>
        <position position="283"/>
    </location>
</feature>
<proteinExistence type="inferred from homology"/>
<evidence type="ECO:0000256" key="7">
    <source>
        <dbReference type="ARBA" id="ARBA00048488"/>
    </source>
</evidence>
<comment type="catalytic activity">
    <reaction evidence="8 10">
        <text>[thioredoxin]-disulfide + L-methionine + H2O = L-methionine (S)-S-oxide + [thioredoxin]-dithiol</text>
        <dbReference type="Rhea" id="RHEA:19993"/>
        <dbReference type="Rhea" id="RHEA-COMP:10698"/>
        <dbReference type="Rhea" id="RHEA-COMP:10700"/>
        <dbReference type="ChEBI" id="CHEBI:15377"/>
        <dbReference type="ChEBI" id="CHEBI:29950"/>
        <dbReference type="ChEBI" id="CHEBI:50058"/>
        <dbReference type="ChEBI" id="CHEBI:57844"/>
        <dbReference type="ChEBI" id="CHEBI:58772"/>
        <dbReference type="EC" id="1.8.4.11"/>
    </reaction>
</comment>
<dbReference type="InterPro" id="IPR028427">
    <property type="entry name" value="Met_Sox_Rdtase_MsrB"/>
</dbReference>
<sequence>MTAMIKIIYLAGGCFWGMQAYFDGIQGVTKTEVGYANSLIENPRYEDTHSDYAETIAVHYDSDQVPLSFILEMYFKVVDPTILNRQGNDVGRSYRTGIYFTAPEDEKVIQSIIASEQKKYASPIVVEVMSLKNFYPAEEYHQKYLEKHPGGYCHISRSKIREAHRTRYIDKELLKQHLTPLQYQVTLEAATEPPYANEYNNTFEPGIYVDIVDGTPLFISCDKYESGCGWPAFTRPISETAVTEHTDRSHGMLRTEVKGASSGIHLGHVFEDGPIEDGGLRYCINSAALRFIPLKDMEAEGYGQYIPMIKE</sequence>
<dbReference type="Gene3D" id="3.30.1060.10">
    <property type="entry name" value="Peptide methionine sulphoxide reductase MsrA"/>
    <property type="match status" value="1"/>
</dbReference>
<feature type="domain" description="MsrB" evidence="11">
    <location>
        <begin position="171"/>
        <end position="294"/>
    </location>
</feature>
<dbReference type="SUPFAM" id="SSF51316">
    <property type="entry name" value="Mss4-like"/>
    <property type="match status" value="1"/>
</dbReference>
<comment type="similarity">
    <text evidence="10">Belongs to the MsrA Met sulfoxide reductase family.</text>
</comment>
<dbReference type="SUPFAM" id="SSF55068">
    <property type="entry name" value="Peptide methionine sulfoxide reductase"/>
    <property type="match status" value="1"/>
</dbReference>